<feature type="binding site" evidence="10">
    <location>
        <begin position="233"/>
        <end position="239"/>
    </location>
    <ligand>
        <name>ATP</name>
        <dbReference type="ChEBI" id="CHEBI:30616"/>
    </ligand>
</feature>
<protein>
    <recommendedName>
        <fullName evidence="9">GMP synthase [glutamine-hydrolyzing]</fullName>
        <ecNumber evidence="9">6.3.5.2</ecNumber>
    </recommendedName>
    <alternativeName>
        <fullName evidence="9">GMP synthetase</fullName>
    </alternativeName>
    <alternativeName>
        <fullName evidence="9">Glutamine amidotransferase</fullName>
    </alternativeName>
</protein>
<dbReference type="NCBIfam" id="TIGR00884">
    <property type="entry name" value="guaA_Cterm"/>
    <property type="match status" value="1"/>
</dbReference>
<comment type="catalytic activity">
    <reaction evidence="9">
        <text>XMP + L-glutamine + ATP + H2O = GMP + L-glutamate + AMP + diphosphate + 2 H(+)</text>
        <dbReference type="Rhea" id="RHEA:11680"/>
        <dbReference type="ChEBI" id="CHEBI:15377"/>
        <dbReference type="ChEBI" id="CHEBI:15378"/>
        <dbReference type="ChEBI" id="CHEBI:29985"/>
        <dbReference type="ChEBI" id="CHEBI:30616"/>
        <dbReference type="ChEBI" id="CHEBI:33019"/>
        <dbReference type="ChEBI" id="CHEBI:57464"/>
        <dbReference type="ChEBI" id="CHEBI:58115"/>
        <dbReference type="ChEBI" id="CHEBI:58359"/>
        <dbReference type="ChEBI" id="CHEBI:456215"/>
        <dbReference type="EC" id="6.3.5.2"/>
    </reaction>
</comment>
<dbReference type="SUPFAM" id="SSF52402">
    <property type="entry name" value="Adenine nucleotide alpha hydrolases-like"/>
    <property type="match status" value="1"/>
</dbReference>
<evidence type="ECO:0000256" key="8">
    <source>
        <dbReference type="ARBA" id="ARBA00022962"/>
    </source>
</evidence>
<dbReference type="InterPro" id="IPR022955">
    <property type="entry name" value="GMP_synthase"/>
</dbReference>
<dbReference type="CDD" id="cd01997">
    <property type="entry name" value="GMP_synthase_C"/>
    <property type="match status" value="1"/>
</dbReference>
<proteinExistence type="inferred from homology"/>
<dbReference type="PRINTS" id="PR00096">
    <property type="entry name" value="GATASE"/>
</dbReference>
<reference evidence="12 13" key="1">
    <citation type="journal article" date="2015" name="Genome Announc.">
        <title>Expanding the biotechnology potential of lactobacilli through comparative genomics of 213 strains and associated genera.</title>
        <authorList>
            <person name="Sun Z."/>
            <person name="Harris H.M."/>
            <person name="McCann A."/>
            <person name="Guo C."/>
            <person name="Argimon S."/>
            <person name="Zhang W."/>
            <person name="Yang X."/>
            <person name="Jeffery I.B."/>
            <person name="Cooney J.C."/>
            <person name="Kagawa T.F."/>
            <person name="Liu W."/>
            <person name="Song Y."/>
            <person name="Salvetti E."/>
            <person name="Wrobel A."/>
            <person name="Rasinkangas P."/>
            <person name="Parkhill J."/>
            <person name="Rea M.C."/>
            <person name="O'Sullivan O."/>
            <person name="Ritari J."/>
            <person name="Douillard F.P."/>
            <person name="Paul Ross R."/>
            <person name="Yang R."/>
            <person name="Briner A.E."/>
            <person name="Felis G.E."/>
            <person name="de Vos W.M."/>
            <person name="Barrangou R."/>
            <person name="Klaenhammer T.R."/>
            <person name="Caufield P.W."/>
            <person name="Cui Y."/>
            <person name="Zhang H."/>
            <person name="O'Toole P.W."/>
        </authorList>
    </citation>
    <scope>NUCLEOTIDE SEQUENCE [LARGE SCALE GENOMIC DNA]</scope>
    <source>
        <strain evidence="12 13">DSM 19907</strain>
    </source>
</reference>
<dbReference type="InterPro" id="IPR004739">
    <property type="entry name" value="GMP_synth_GATase"/>
</dbReference>
<comment type="caution">
    <text evidence="12">The sequence shown here is derived from an EMBL/GenBank/DDBJ whole genome shotgun (WGS) entry which is preliminary data.</text>
</comment>
<dbReference type="PROSITE" id="PS51273">
    <property type="entry name" value="GATASE_TYPE_1"/>
    <property type="match status" value="1"/>
</dbReference>
<dbReference type="Gene3D" id="3.40.50.620">
    <property type="entry name" value="HUPs"/>
    <property type="match status" value="1"/>
</dbReference>
<dbReference type="NCBIfam" id="NF000848">
    <property type="entry name" value="PRK00074.1"/>
    <property type="match status" value="1"/>
</dbReference>
<dbReference type="InterPro" id="IPR022310">
    <property type="entry name" value="NAD/GMP_synthase"/>
</dbReference>
<keyword evidence="4 9" id="KW-0547">Nucleotide-binding</keyword>
<keyword evidence="7 9" id="KW-0067">ATP-binding</keyword>
<dbReference type="Gene3D" id="3.40.50.880">
    <property type="match status" value="1"/>
</dbReference>
<evidence type="ECO:0000256" key="5">
    <source>
        <dbReference type="ARBA" id="ARBA00022749"/>
    </source>
</evidence>
<organism evidence="12 13">
    <name type="scientific">Lentilactobacillus rapi DSM 19907 = JCM 15042</name>
    <dbReference type="NCBI Taxonomy" id="1423795"/>
    <lineage>
        <taxon>Bacteria</taxon>
        <taxon>Bacillati</taxon>
        <taxon>Bacillota</taxon>
        <taxon>Bacilli</taxon>
        <taxon>Lactobacillales</taxon>
        <taxon>Lactobacillaceae</taxon>
        <taxon>Lentilactobacillus</taxon>
    </lineage>
</organism>
<feature type="active site" evidence="9">
    <location>
        <position position="179"/>
    </location>
</feature>
<evidence type="ECO:0000256" key="7">
    <source>
        <dbReference type="ARBA" id="ARBA00022840"/>
    </source>
</evidence>
<dbReference type="Proteomes" id="UP000051977">
    <property type="component" value="Unassembled WGS sequence"/>
</dbReference>
<dbReference type="InterPro" id="IPR029062">
    <property type="entry name" value="Class_I_gatase-like"/>
</dbReference>
<sequence length="520" mass="57867">MYDLANVDLSSFDKILVLDFGSQYNQLITRRIRDLGVYSELKSHALSANEIKAMNPKGIIFSGGPNSVYEDGALKVDPDIFKLGIPILGICYGMQIMAYTLDGEVEKADDSEYGHADIQITSDDAVLFKGTPREQPVWMSHGDLVNKVPTGFTTVATSQNCPISAMQDVDRNFYGIQFHAEVRNTKYGNDILKNFAFNVCHAEANWSMDDFIDLQIEHIRKEVGNKKVLLGLSGGVDSSVVGVLLHKAIGKQLTSIFVDHGLLRKNEADEVMDSLVGKFGLNIIKVDAQDRFLSKLKGVSDPEKKRKIIGNEFIQVFNDEAKKLDGIDFLAQGTLYTDVVESGTDTAQTIKSHHNVGGLPKDMKFKLIEPLNTLFKDEAREIGEKLGMPDNLVWRQPFPGPGLGIRVLGEVTPEKLRIVRDSDWVLRDEIAKAGLDRDIWQYFTVLPGFRSVGVMGDGRTYDYTIAIRGVNSVDGMTADFARIPWDVLQNVSTRIVNEVDGINRVVYDITSKPPATIEWE</sequence>
<dbReference type="EMBL" id="AZEI01000037">
    <property type="protein sequence ID" value="KRL17130.1"/>
    <property type="molecule type" value="Genomic_DNA"/>
</dbReference>
<evidence type="ECO:0000259" key="11">
    <source>
        <dbReference type="PROSITE" id="PS51553"/>
    </source>
</evidence>
<dbReference type="InterPro" id="IPR001674">
    <property type="entry name" value="GMP_synth_C"/>
</dbReference>
<comment type="subunit">
    <text evidence="9">Homodimer.</text>
</comment>
<evidence type="ECO:0000256" key="10">
    <source>
        <dbReference type="PROSITE-ProRule" id="PRU00886"/>
    </source>
</evidence>
<dbReference type="Gene3D" id="3.30.300.10">
    <property type="match status" value="1"/>
</dbReference>
<keyword evidence="5 9" id="KW-0332">GMP biosynthesis</keyword>
<dbReference type="PRINTS" id="PR00099">
    <property type="entry name" value="CPSGATASE"/>
</dbReference>
<feature type="active site" evidence="9">
    <location>
        <position position="181"/>
    </location>
</feature>
<feature type="active site" description="Nucleophile" evidence="9">
    <location>
        <position position="91"/>
    </location>
</feature>
<comment type="pathway">
    <text evidence="2 9">Purine metabolism; GMP biosynthesis; GMP from XMP (L-Gln route): step 1/1.</text>
</comment>
<evidence type="ECO:0000256" key="3">
    <source>
        <dbReference type="ARBA" id="ARBA00022598"/>
    </source>
</evidence>
<keyword evidence="6 9" id="KW-0658">Purine biosynthesis</keyword>
<dbReference type="PROSITE" id="PS51553">
    <property type="entry name" value="GMPS_ATP_PPASE"/>
    <property type="match status" value="1"/>
</dbReference>
<evidence type="ECO:0000313" key="13">
    <source>
        <dbReference type="Proteomes" id="UP000051977"/>
    </source>
</evidence>
<dbReference type="InterPro" id="IPR025777">
    <property type="entry name" value="GMPS_ATP_PPase_dom"/>
</dbReference>
<feature type="domain" description="GMPS ATP-PPase" evidence="11">
    <location>
        <begin position="206"/>
        <end position="395"/>
    </location>
</feature>
<dbReference type="EC" id="6.3.5.2" evidence="9"/>
<evidence type="ECO:0000256" key="4">
    <source>
        <dbReference type="ARBA" id="ARBA00022741"/>
    </source>
</evidence>
<evidence type="ECO:0000313" key="12">
    <source>
        <dbReference type="EMBL" id="KRL17130.1"/>
    </source>
</evidence>
<gene>
    <name evidence="9" type="primary">guaA</name>
    <name evidence="12" type="ORF">FD12_GL002016</name>
</gene>
<dbReference type="NCBIfam" id="TIGR00888">
    <property type="entry name" value="guaA_Nterm"/>
    <property type="match status" value="1"/>
</dbReference>
<keyword evidence="3 9" id="KW-0436">Ligase</keyword>
<dbReference type="PANTHER" id="PTHR11922:SF2">
    <property type="entry name" value="GMP SYNTHASE [GLUTAMINE-HYDROLYZING]"/>
    <property type="match status" value="1"/>
</dbReference>
<dbReference type="SUPFAM" id="SSF52317">
    <property type="entry name" value="Class I glutamine amidotransferase-like"/>
    <property type="match status" value="1"/>
</dbReference>
<evidence type="ECO:0000256" key="1">
    <source>
        <dbReference type="ARBA" id="ARBA00002332"/>
    </source>
</evidence>
<dbReference type="Pfam" id="PF00117">
    <property type="entry name" value="GATase"/>
    <property type="match status" value="1"/>
</dbReference>
<dbReference type="InterPro" id="IPR017926">
    <property type="entry name" value="GATASE"/>
</dbReference>
<dbReference type="InterPro" id="IPR014729">
    <property type="entry name" value="Rossmann-like_a/b/a_fold"/>
</dbReference>
<accession>A0ABR5PED7</accession>
<dbReference type="Pfam" id="PF02540">
    <property type="entry name" value="NAD_synthase"/>
    <property type="match status" value="1"/>
</dbReference>
<comment type="function">
    <text evidence="1 9">Catalyzes the synthesis of GMP from XMP.</text>
</comment>
<evidence type="ECO:0000256" key="6">
    <source>
        <dbReference type="ARBA" id="ARBA00022755"/>
    </source>
</evidence>
<dbReference type="HAMAP" id="MF_00344">
    <property type="entry name" value="GMP_synthase"/>
    <property type="match status" value="1"/>
</dbReference>
<evidence type="ECO:0000256" key="9">
    <source>
        <dbReference type="HAMAP-Rule" id="MF_00344"/>
    </source>
</evidence>
<name>A0ABR5PED7_9LACO</name>
<dbReference type="CDD" id="cd01742">
    <property type="entry name" value="GATase1_GMP_Synthase"/>
    <property type="match status" value="1"/>
</dbReference>
<dbReference type="SUPFAM" id="SSF54810">
    <property type="entry name" value="GMP synthetase C-terminal dimerisation domain"/>
    <property type="match status" value="1"/>
</dbReference>
<keyword evidence="8 9" id="KW-0315">Glutamine amidotransferase</keyword>
<keyword evidence="13" id="KW-1185">Reference proteome</keyword>
<evidence type="ECO:0000256" key="2">
    <source>
        <dbReference type="ARBA" id="ARBA00005153"/>
    </source>
</evidence>
<dbReference type="PANTHER" id="PTHR11922">
    <property type="entry name" value="GMP SYNTHASE-RELATED"/>
    <property type="match status" value="1"/>
</dbReference>
<dbReference type="Pfam" id="PF00958">
    <property type="entry name" value="GMP_synt_C"/>
    <property type="match status" value="1"/>
</dbReference>